<evidence type="ECO:0000313" key="2">
    <source>
        <dbReference type="EMBL" id="MBD2185616.1"/>
    </source>
</evidence>
<reference evidence="2" key="2">
    <citation type="submission" date="2020-08" db="EMBL/GenBank/DDBJ databases">
        <authorList>
            <person name="Chen M."/>
            <person name="Teng W."/>
            <person name="Zhao L."/>
            <person name="Hu C."/>
            <person name="Zhou Y."/>
            <person name="Han B."/>
            <person name="Song L."/>
            <person name="Shu W."/>
        </authorList>
    </citation>
    <scope>NUCLEOTIDE SEQUENCE</scope>
    <source>
        <strain evidence="2">FACHB-1375</strain>
    </source>
</reference>
<dbReference type="HAMAP" id="MF_01360">
    <property type="entry name" value="UPF0367"/>
    <property type="match status" value="1"/>
</dbReference>
<evidence type="ECO:0000256" key="1">
    <source>
        <dbReference type="HAMAP-Rule" id="MF_01360"/>
    </source>
</evidence>
<keyword evidence="3" id="KW-1185">Reference proteome</keyword>
<protein>
    <recommendedName>
        <fullName evidence="1">UPF0367 protein H6G03_31880</fullName>
    </recommendedName>
</protein>
<accession>A0A926ZM14</accession>
<comment type="similarity">
    <text evidence="1">Belongs to the UPF0367 family.</text>
</comment>
<reference evidence="2" key="1">
    <citation type="journal article" date="2015" name="ISME J.">
        <title>Draft Genome Sequence of Streptomyces incarnatus NRRL8089, which Produces the Nucleoside Antibiotic Sinefungin.</title>
        <authorList>
            <person name="Oshima K."/>
            <person name="Hattori M."/>
            <person name="Shimizu H."/>
            <person name="Fukuda K."/>
            <person name="Nemoto M."/>
            <person name="Inagaki K."/>
            <person name="Tamura T."/>
        </authorList>
    </citation>
    <scope>NUCLEOTIDE SEQUENCE</scope>
    <source>
        <strain evidence="2">FACHB-1375</strain>
    </source>
</reference>
<sequence length="89" mass="9689">MFTIDLTLKNTPFPLSVQRKSEDEAQQLYNRVLDAMRSGSSQILELTCDKQPEKKIAVLSTEITAVQISQKSGAAAAGRPPGFFAMSEG</sequence>
<dbReference type="AlphaFoldDB" id="A0A926ZM14"/>
<dbReference type="InterPro" id="IPR020885">
    <property type="entry name" value="UPF0367"/>
</dbReference>
<dbReference type="Pfam" id="PF26132">
    <property type="entry name" value="UPF0367"/>
    <property type="match status" value="1"/>
</dbReference>
<proteinExistence type="inferred from homology"/>
<dbReference type="Proteomes" id="UP000641646">
    <property type="component" value="Unassembled WGS sequence"/>
</dbReference>
<name>A0A926ZM14_9CYAN</name>
<dbReference type="EMBL" id="JACJPW010000132">
    <property type="protein sequence ID" value="MBD2185616.1"/>
    <property type="molecule type" value="Genomic_DNA"/>
</dbReference>
<comment type="caution">
    <text evidence="2">The sequence shown here is derived from an EMBL/GenBank/DDBJ whole genome shotgun (WGS) entry which is preliminary data.</text>
</comment>
<organism evidence="2 3">
    <name type="scientific">Aerosakkonema funiforme FACHB-1375</name>
    <dbReference type="NCBI Taxonomy" id="2949571"/>
    <lineage>
        <taxon>Bacteria</taxon>
        <taxon>Bacillati</taxon>
        <taxon>Cyanobacteriota</taxon>
        <taxon>Cyanophyceae</taxon>
        <taxon>Oscillatoriophycideae</taxon>
        <taxon>Aerosakkonematales</taxon>
        <taxon>Aerosakkonemataceae</taxon>
        <taxon>Aerosakkonema</taxon>
    </lineage>
</organism>
<dbReference type="NCBIfam" id="NF010236">
    <property type="entry name" value="PRK13683.1"/>
    <property type="match status" value="1"/>
</dbReference>
<evidence type="ECO:0000313" key="3">
    <source>
        <dbReference type="Proteomes" id="UP000641646"/>
    </source>
</evidence>
<gene>
    <name evidence="2" type="ORF">H6G03_31880</name>
</gene>
<dbReference type="RefSeq" id="WP_190474101.1">
    <property type="nucleotide sequence ID" value="NZ_JACJPW010000132.1"/>
</dbReference>